<dbReference type="EMBL" id="FOFP01000007">
    <property type="protein sequence ID" value="SEQ55037.1"/>
    <property type="molecule type" value="Genomic_DNA"/>
</dbReference>
<keyword evidence="2" id="KW-1185">Reference proteome</keyword>
<gene>
    <name evidence="1" type="ORF">SAMN05216600_10728</name>
</gene>
<sequence length="41" mass="4794">MRDLTPLLENNERWLASWRDLGVSGLDQLAPQYRLCPLPRV</sequence>
<evidence type="ECO:0000313" key="1">
    <source>
        <dbReference type="EMBL" id="SEQ55037.1"/>
    </source>
</evidence>
<evidence type="ECO:0000313" key="2">
    <source>
        <dbReference type="Proteomes" id="UP000198512"/>
    </source>
</evidence>
<dbReference type="RefSeq" id="WP_256541255.1">
    <property type="nucleotide sequence ID" value="NZ_FOFP01000007.1"/>
</dbReference>
<organism evidence="1 2">
    <name type="scientific">Pseudomonas cuatrocienegasensis</name>
    <dbReference type="NCBI Taxonomy" id="543360"/>
    <lineage>
        <taxon>Bacteria</taxon>
        <taxon>Pseudomonadati</taxon>
        <taxon>Pseudomonadota</taxon>
        <taxon>Gammaproteobacteria</taxon>
        <taxon>Pseudomonadales</taxon>
        <taxon>Pseudomonadaceae</taxon>
        <taxon>Pseudomonas</taxon>
    </lineage>
</organism>
<proteinExistence type="predicted"/>
<reference evidence="1 2" key="1">
    <citation type="submission" date="2016-10" db="EMBL/GenBank/DDBJ databases">
        <authorList>
            <person name="Varghese N."/>
            <person name="Submissions S."/>
        </authorList>
    </citation>
    <scope>NUCLEOTIDE SEQUENCE [LARGE SCALE GENOMIC DNA]</scope>
    <source>
        <strain evidence="1 2">CIP 109853</strain>
    </source>
</reference>
<protein>
    <submittedName>
        <fullName evidence="1">Uncharacterized protein</fullName>
    </submittedName>
</protein>
<name>A0ABY1BCN5_9PSED</name>
<dbReference type="Proteomes" id="UP000198512">
    <property type="component" value="Unassembled WGS sequence"/>
</dbReference>
<accession>A0ABY1BCN5</accession>
<comment type="caution">
    <text evidence="1">The sequence shown here is derived from an EMBL/GenBank/DDBJ whole genome shotgun (WGS) entry which is preliminary data.</text>
</comment>